<dbReference type="Proteomes" id="UP000570592">
    <property type="component" value="Unassembled WGS sequence"/>
</dbReference>
<dbReference type="InterPro" id="IPR036179">
    <property type="entry name" value="Ig-like_dom_sf"/>
</dbReference>
<dbReference type="InterPro" id="IPR013783">
    <property type="entry name" value="Ig-like_fold"/>
</dbReference>
<gene>
    <name evidence="8" type="primary">Islr</name>
    <name evidence="8" type="ORF">PARPUN_R13910</name>
</gene>
<evidence type="ECO:0000259" key="7">
    <source>
        <dbReference type="PROSITE" id="PS50835"/>
    </source>
</evidence>
<dbReference type="AlphaFoldDB" id="A0A7L3IXS2"/>
<reference evidence="8 9" key="1">
    <citation type="submission" date="2019-09" db="EMBL/GenBank/DDBJ databases">
        <title>Bird 10,000 Genomes (B10K) Project - Family phase.</title>
        <authorList>
            <person name="Zhang G."/>
        </authorList>
    </citation>
    <scope>NUCLEOTIDE SEQUENCE [LARGE SCALE GENOMIC DNA]</scope>
    <source>
        <strain evidence="8">B10K-DU-029-51</strain>
    </source>
</reference>
<feature type="non-terminal residue" evidence="8">
    <location>
        <position position="269"/>
    </location>
</feature>
<dbReference type="Gene3D" id="2.60.40.10">
    <property type="entry name" value="Immunoglobulins"/>
    <property type="match status" value="1"/>
</dbReference>
<dbReference type="SMART" id="SM00082">
    <property type="entry name" value="LRRCT"/>
    <property type="match status" value="1"/>
</dbReference>
<evidence type="ECO:0000313" key="9">
    <source>
        <dbReference type="Proteomes" id="UP000570592"/>
    </source>
</evidence>
<dbReference type="SUPFAM" id="SSF48726">
    <property type="entry name" value="Immunoglobulin"/>
    <property type="match status" value="1"/>
</dbReference>
<keyword evidence="9" id="KW-1185">Reference proteome</keyword>
<dbReference type="PROSITE" id="PS50835">
    <property type="entry name" value="IG_LIKE"/>
    <property type="match status" value="1"/>
</dbReference>
<dbReference type="SMART" id="SM00409">
    <property type="entry name" value="IG"/>
    <property type="match status" value="1"/>
</dbReference>
<dbReference type="InterPro" id="IPR007110">
    <property type="entry name" value="Ig-like_dom"/>
</dbReference>
<keyword evidence="2" id="KW-0732">Signal</keyword>
<dbReference type="InterPro" id="IPR000483">
    <property type="entry name" value="Cys-rich_flank_reg_C"/>
</dbReference>
<dbReference type="InterPro" id="IPR003599">
    <property type="entry name" value="Ig_sub"/>
</dbReference>
<keyword evidence="3" id="KW-0677">Repeat</keyword>
<sequence>PWKDLRNLSGLQILKLSDNRLLSVPRDAFAGLRELRSLWLNDNELATLAQGTFEALPALSQLQLFHNPFNCSCRLFWLGRWAESSSVVLSRAGSTLCAAPERLRGRAVTAIPARSCVAPSAHLTYLSGPGGAAPRDGRTLTLHCSVAGSPPPEIHWKIRTASGRRLDIRGPTASAKAGRERFVAFKNGTMAIPNFGKEDEGTYTCLAVNEVGTRDVSVSVALAGSANPAEELPRDDPQAAGVPSRSKGAELDPEGFPGIGEKLVVVYHV</sequence>
<dbReference type="InterPro" id="IPR003591">
    <property type="entry name" value="Leu-rich_rpt_typical-subtyp"/>
</dbReference>
<dbReference type="SMART" id="SM00408">
    <property type="entry name" value="IGc2"/>
    <property type="match status" value="1"/>
</dbReference>
<name>A0A7L3IXS2_9PASS</name>
<evidence type="ECO:0000256" key="1">
    <source>
        <dbReference type="ARBA" id="ARBA00022614"/>
    </source>
</evidence>
<dbReference type="InterPro" id="IPR001611">
    <property type="entry name" value="Leu-rich_rpt"/>
</dbReference>
<keyword evidence="5" id="KW-0325">Glycoprotein</keyword>
<dbReference type="InterPro" id="IPR003598">
    <property type="entry name" value="Ig_sub2"/>
</dbReference>
<evidence type="ECO:0000256" key="3">
    <source>
        <dbReference type="ARBA" id="ARBA00022737"/>
    </source>
</evidence>
<proteinExistence type="predicted"/>
<dbReference type="Pfam" id="PF07679">
    <property type="entry name" value="I-set"/>
    <property type="match status" value="1"/>
</dbReference>
<dbReference type="PANTHER" id="PTHR24366:SF15">
    <property type="entry name" value="IMMUNOGLOBULIN SUPERFAMILY CONTAINING LEUCINE-RICH REPEAT PROTEIN 2"/>
    <property type="match status" value="1"/>
</dbReference>
<dbReference type="PANTHER" id="PTHR24366">
    <property type="entry name" value="IG(IMMUNOGLOBULIN) AND LRR(LEUCINE RICH REPEAT) DOMAINS"/>
    <property type="match status" value="1"/>
</dbReference>
<dbReference type="SMART" id="SM00369">
    <property type="entry name" value="LRR_TYP"/>
    <property type="match status" value="2"/>
</dbReference>
<feature type="non-terminal residue" evidence="8">
    <location>
        <position position="1"/>
    </location>
</feature>
<comment type="caution">
    <text evidence="8">The sequence shown here is derived from an EMBL/GenBank/DDBJ whole genome shotgun (WGS) entry which is preliminary data.</text>
</comment>
<keyword evidence="4" id="KW-1015">Disulfide bond</keyword>
<feature type="domain" description="Ig-like" evidence="7">
    <location>
        <begin position="119"/>
        <end position="221"/>
    </location>
</feature>
<evidence type="ECO:0000256" key="5">
    <source>
        <dbReference type="ARBA" id="ARBA00023180"/>
    </source>
</evidence>
<evidence type="ECO:0000256" key="6">
    <source>
        <dbReference type="SAM" id="MobiDB-lite"/>
    </source>
</evidence>
<dbReference type="InterPro" id="IPR013098">
    <property type="entry name" value="Ig_I-set"/>
</dbReference>
<organism evidence="8 9">
    <name type="scientific">Pardalotus punctatus</name>
    <name type="common">spotted pardalote</name>
    <dbReference type="NCBI Taxonomy" id="254575"/>
    <lineage>
        <taxon>Eukaryota</taxon>
        <taxon>Metazoa</taxon>
        <taxon>Chordata</taxon>
        <taxon>Craniata</taxon>
        <taxon>Vertebrata</taxon>
        <taxon>Euteleostomi</taxon>
        <taxon>Archelosauria</taxon>
        <taxon>Archosauria</taxon>
        <taxon>Dinosauria</taxon>
        <taxon>Saurischia</taxon>
        <taxon>Theropoda</taxon>
        <taxon>Coelurosauria</taxon>
        <taxon>Aves</taxon>
        <taxon>Neognathae</taxon>
        <taxon>Neoaves</taxon>
        <taxon>Telluraves</taxon>
        <taxon>Australaves</taxon>
        <taxon>Passeriformes</taxon>
        <taxon>Meliphagoidea</taxon>
        <taxon>Pardalotidae</taxon>
        <taxon>Pardalotus</taxon>
    </lineage>
</organism>
<accession>A0A7L3IXS2</accession>
<dbReference type="Gene3D" id="3.80.10.10">
    <property type="entry name" value="Ribonuclease Inhibitor"/>
    <property type="match status" value="1"/>
</dbReference>
<dbReference type="Pfam" id="PF13855">
    <property type="entry name" value="LRR_8"/>
    <property type="match status" value="1"/>
</dbReference>
<feature type="region of interest" description="Disordered" evidence="6">
    <location>
        <begin position="227"/>
        <end position="255"/>
    </location>
</feature>
<evidence type="ECO:0000256" key="4">
    <source>
        <dbReference type="ARBA" id="ARBA00023157"/>
    </source>
</evidence>
<dbReference type="InterPro" id="IPR032675">
    <property type="entry name" value="LRR_dom_sf"/>
</dbReference>
<keyword evidence="1" id="KW-0433">Leucine-rich repeat</keyword>
<protein>
    <submittedName>
        <fullName evidence="8">ISLR protein</fullName>
    </submittedName>
</protein>
<dbReference type="SUPFAM" id="SSF52058">
    <property type="entry name" value="L domain-like"/>
    <property type="match status" value="1"/>
</dbReference>
<evidence type="ECO:0000313" key="8">
    <source>
        <dbReference type="EMBL" id="NXU21516.1"/>
    </source>
</evidence>
<evidence type="ECO:0000256" key="2">
    <source>
        <dbReference type="ARBA" id="ARBA00022729"/>
    </source>
</evidence>
<dbReference type="EMBL" id="VZTX01048505">
    <property type="protein sequence ID" value="NXU21516.1"/>
    <property type="molecule type" value="Genomic_DNA"/>
</dbReference>